<reference evidence="1 2" key="1">
    <citation type="submission" date="2018-05" db="EMBL/GenBank/DDBJ databases">
        <title>Genomic Encyclopedia of Type Strains, Phase IV (KMG-IV): sequencing the most valuable type-strain genomes for metagenomic binning, comparative biology and taxonomic classification.</title>
        <authorList>
            <person name="Goeker M."/>
        </authorList>
    </citation>
    <scope>NUCLEOTIDE SEQUENCE [LARGE SCALE GENOMIC DNA]</scope>
    <source>
        <strain evidence="1 2">DSM 25350</strain>
    </source>
</reference>
<sequence length="95" mass="10656">MNIEQLIKAMTPEIYENMKTAVEIGKWPDGTPLTEEQKETTIQAVMLYDARHSGEHNEPFRIKADGSVQLGKEKASSDFAKQGQVIFKSSANEKD</sequence>
<dbReference type="Proteomes" id="UP000245790">
    <property type="component" value="Unassembled WGS sequence"/>
</dbReference>
<protein>
    <recommendedName>
        <fullName evidence="3">DUF1315 family protein</fullName>
    </recommendedName>
</protein>
<evidence type="ECO:0008006" key="3">
    <source>
        <dbReference type="Google" id="ProtNLM"/>
    </source>
</evidence>
<keyword evidence="2" id="KW-1185">Reference proteome</keyword>
<evidence type="ECO:0000313" key="2">
    <source>
        <dbReference type="Proteomes" id="UP000245790"/>
    </source>
</evidence>
<dbReference type="InterPro" id="IPR009749">
    <property type="entry name" value="DUF1315"/>
</dbReference>
<dbReference type="EMBL" id="QGGU01000019">
    <property type="protein sequence ID" value="PWK42175.1"/>
    <property type="molecule type" value="Genomic_DNA"/>
</dbReference>
<dbReference type="RefSeq" id="WP_109765134.1">
    <property type="nucleotide sequence ID" value="NZ_QGGU01000019.1"/>
</dbReference>
<organism evidence="1 2">
    <name type="scientific">Pleionea mediterranea</name>
    <dbReference type="NCBI Taxonomy" id="523701"/>
    <lineage>
        <taxon>Bacteria</taxon>
        <taxon>Pseudomonadati</taxon>
        <taxon>Pseudomonadota</taxon>
        <taxon>Gammaproteobacteria</taxon>
        <taxon>Oceanospirillales</taxon>
        <taxon>Pleioneaceae</taxon>
        <taxon>Pleionea</taxon>
    </lineage>
</organism>
<evidence type="ECO:0000313" key="1">
    <source>
        <dbReference type="EMBL" id="PWK42175.1"/>
    </source>
</evidence>
<comment type="caution">
    <text evidence="1">The sequence shown here is derived from an EMBL/GenBank/DDBJ whole genome shotgun (WGS) entry which is preliminary data.</text>
</comment>
<gene>
    <name evidence="1" type="ORF">C8D97_1198</name>
</gene>
<dbReference type="AlphaFoldDB" id="A0A316FAP8"/>
<proteinExistence type="predicted"/>
<dbReference type="OrthoDB" id="5616307at2"/>
<accession>A0A316FAP8</accession>
<dbReference type="Pfam" id="PF07023">
    <property type="entry name" value="DUF1315"/>
    <property type="match status" value="1"/>
</dbReference>
<name>A0A316FAP8_9GAMM</name>